<evidence type="ECO:0000256" key="1">
    <source>
        <dbReference type="ARBA" id="ARBA00007905"/>
    </source>
</evidence>
<gene>
    <name evidence="7" type="ORF">SRB5_00240</name>
</gene>
<dbReference type="EMBL" id="WEGJ01000001">
    <property type="protein sequence ID" value="MQY09921.1"/>
    <property type="molecule type" value="Genomic_DNA"/>
</dbReference>
<dbReference type="InterPro" id="IPR020471">
    <property type="entry name" value="AKR"/>
</dbReference>
<feature type="domain" description="NADP-dependent oxidoreductase" evidence="5">
    <location>
        <begin position="151"/>
        <end position="387"/>
    </location>
</feature>
<dbReference type="OrthoDB" id="9804790at2"/>
<dbReference type="PANTHER" id="PTHR43827:SF3">
    <property type="entry name" value="NADP-DEPENDENT OXIDOREDUCTASE DOMAIN-CONTAINING PROTEIN"/>
    <property type="match status" value="1"/>
</dbReference>
<dbReference type="Pfam" id="PF12680">
    <property type="entry name" value="SnoaL_2"/>
    <property type="match status" value="1"/>
</dbReference>
<keyword evidence="2" id="KW-0521">NADP</keyword>
<dbReference type="InterPro" id="IPR036812">
    <property type="entry name" value="NAD(P)_OxRdtase_dom_sf"/>
</dbReference>
<organism evidence="7 8">
    <name type="scientific">Streptomyces smaragdinus</name>
    <dbReference type="NCBI Taxonomy" id="2585196"/>
    <lineage>
        <taxon>Bacteria</taxon>
        <taxon>Bacillati</taxon>
        <taxon>Actinomycetota</taxon>
        <taxon>Actinomycetes</taxon>
        <taxon>Kitasatosporales</taxon>
        <taxon>Streptomycetaceae</taxon>
        <taxon>Streptomyces</taxon>
    </lineage>
</organism>
<dbReference type="InterPro" id="IPR037401">
    <property type="entry name" value="SnoaL-like"/>
</dbReference>
<dbReference type="Gene3D" id="3.20.20.100">
    <property type="entry name" value="NADP-dependent oxidoreductase domain"/>
    <property type="match status" value="1"/>
</dbReference>
<feature type="compositionally biased region" description="Low complexity" evidence="4">
    <location>
        <begin position="114"/>
        <end position="127"/>
    </location>
</feature>
<comment type="similarity">
    <text evidence="1">Belongs to the aldo/keto reductase family.</text>
</comment>
<evidence type="ECO:0000259" key="5">
    <source>
        <dbReference type="Pfam" id="PF00248"/>
    </source>
</evidence>
<dbReference type="FunFam" id="3.20.20.100:FF:000015">
    <property type="entry name" value="Oxidoreductase, aldo/keto reductase family"/>
    <property type="match status" value="1"/>
</dbReference>
<keyword evidence="8" id="KW-1185">Reference proteome</keyword>
<comment type="caution">
    <text evidence="7">The sequence shown here is derived from an EMBL/GenBank/DDBJ whole genome shotgun (WGS) entry which is preliminary data.</text>
</comment>
<evidence type="ECO:0000256" key="4">
    <source>
        <dbReference type="SAM" id="MobiDB-lite"/>
    </source>
</evidence>
<evidence type="ECO:0000259" key="6">
    <source>
        <dbReference type="Pfam" id="PF12680"/>
    </source>
</evidence>
<dbReference type="SUPFAM" id="SSF51430">
    <property type="entry name" value="NAD(P)-linked oxidoreductase"/>
    <property type="match status" value="1"/>
</dbReference>
<dbReference type="Proteomes" id="UP000466345">
    <property type="component" value="Unassembled WGS sequence"/>
</dbReference>
<dbReference type="PRINTS" id="PR00069">
    <property type="entry name" value="ALDKETRDTASE"/>
</dbReference>
<reference evidence="7 8" key="1">
    <citation type="submission" date="2019-10" db="EMBL/GenBank/DDBJ databases">
        <title>Streptomyces smaragdinus sp. nov. and Streptomyces fabii sp. nov., isolated from the gut of fungus growing-termite Macrotermes natalensis.</title>
        <authorList>
            <person name="Schwitalla J."/>
            <person name="Benndorf R."/>
            <person name="Martin K."/>
            <person name="De Beer W."/>
            <person name="Kaster A.-K."/>
            <person name="Vollmers J."/>
            <person name="Poulsen M."/>
            <person name="Beemelmanns C."/>
        </authorList>
    </citation>
    <scope>NUCLEOTIDE SEQUENCE [LARGE SCALE GENOMIC DNA]</scope>
    <source>
        <strain evidence="7 8">RB5</strain>
    </source>
</reference>
<dbReference type="InterPro" id="IPR018170">
    <property type="entry name" value="Aldo/ket_reductase_CS"/>
</dbReference>
<dbReference type="Pfam" id="PF00248">
    <property type="entry name" value="Aldo_ket_red"/>
    <property type="match status" value="1"/>
</dbReference>
<accession>A0A7K0C8Y7</accession>
<dbReference type="InterPro" id="IPR032710">
    <property type="entry name" value="NTF2-like_dom_sf"/>
</dbReference>
<evidence type="ECO:0000256" key="3">
    <source>
        <dbReference type="ARBA" id="ARBA00023002"/>
    </source>
</evidence>
<sequence>MSRTPQEVFADHGNRLGTGDLDLISRNYTEDAVLLTPGGTLTGREGVRQGIGALLADLPDADWQLTPRFAGDVLFLQWSATTAGHEVTDGVDTFVFRDGLISAQTVRYTLTPRTTRTARKATPTMAPHNSIPTVTLNNGTEIPQLGFGVFQVPDTETTAAVTAALEAGYRSIDTAAIYGNEAGVGKALAASGLDRGELFVTTKLWNADQGYDSTLRAFDASLAKLGLDHVDMYLIHWPTPARDLYRDTWKAIEKLVADGRVRTAGVSNFQPDHLRRLTDGANLVPAVNQIELHPGLQQTELRAVHAELGIATEAWSPLAQGAVLGDEAITTIATTHGKSPAQVVLRWHLQLGNIVIPKSVTPVRIRENLDVFDFTLTDAEMASIAGLDRDLRTGPHPDQLS</sequence>
<evidence type="ECO:0000256" key="2">
    <source>
        <dbReference type="ARBA" id="ARBA00022857"/>
    </source>
</evidence>
<dbReference type="Gene3D" id="3.10.450.50">
    <property type="match status" value="1"/>
</dbReference>
<keyword evidence="3" id="KW-0560">Oxidoreductase</keyword>
<dbReference type="SUPFAM" id="SSF54427">
    <property type="entry name" value="NTF2-like"/>
    <property type="match status" value="1"/>
</dbReference>
<dbReference type="InterPro" id="IPR023210">
    <property type="entry name" value="NADP_OxRdtase_dom"/>
</dbReference>
<proteinExistence type="inferred from homology"/>
<feature type="domain" description="SnoaL-like" evidence="6">
    <location>
        <begin position="15"/>
        <end position="102"/>
    </location>
</feature>
<dbReference type="GO" id="GO:0016616">
    <property type="term" value="F:oxidoreductase activity, acting on the CH-OH group of donors, NAD or NADP as acceptor"/>
    <property type="evidence" value="ECO:0007669"/>
    <property type="project" value="UniProtKB-ARBA"/>
</dbReference>
<evidence type="ECO:0000313" key="8">
    <source>
        <dbReference type="Proteomes" id="UP000466345"/>
    </source>
</evidence>
<feature type="region of interest" description="Disordered" evidence="4">
    <location>
        <begin position="114"/>
        <end position="133"/>
    </location>
</feature>
<dbReference type="PROSITE" id="PS00063">
    <property type="entry name" value="ALDOKETO_REDUCTASE_3"/>
    <property type="match status" value="1"/>
</dbReference>
<evidence type="ECO:0000313" key="7">
    <source>
        <dbReference type="EMBL" id="MQY09921.1"/>
    </source>
</evidence>
<dbReference type="PANTHER" id="PTHR43827">
    <property type="entry name" value="2,5-DIKETO-D-GLUCONIC ACID REDUCTASE"/>
    <property type="match status" value="1"/>
</dbReference>
<evidence type="ECO:0008006" key="9">
    <source>
        <dbReference type="Google" id="ProtNLM"/>
    </source>
</evidence>
<protein>
    <recommendedName>
        <fullName evidence="9">Oxidoreductase</fullName>
    </recommendedName>
</protein>
<dbReference type="PROSITE" id="PS00798">
    <property type="entry name" value="ALDOKETO_REDUCTASE_1"/>
    <property type="match status" value="1"/>
</dbReference>
<name>A0A7K0C8Y7_9ACTN</name>
<dbReference type="AlphaFoldDB" id="A0A7K0C8Y7"/>